<evidence type="ECO:0000313" key="3">
    <source>
        <dbReference type="Proteomes" id="UP001152484"/>
    </source>
</evidence>
<name>A0A9P0YGM6_CUSEU</name>
<gene>
    <name evidence="2" type="ORF">CEURO_LOCUS515</name>
</gene>
<comment type="caution">
    <text evidence="2">The sequence shown here is derived from an EMBL/GenBank/DDBJ whole genome shotgun (WGS) entry which is preliminary data.</text>
</comment>
<protein>
    <submittedName>
        <fullName evidence="2">Uncharacterized protein</fullName>
    </submittedName>
</protein>
<dbReference type="EMBL" id="CAMAPE010000002">
    <property type="protein sequence ID" value="CAH9053535.1"/>
    <property type="molecule type" value="Genomic_DNA"/>
</dbReference>
<feature type="compositionally biased region" description="Polar residues" evidence="1">
    <location>
        <begin position="31"/>
        <end position="41"/>
    </location>
</feature>
<dbReference type="AlphaFoldDB" id="A0A9P0YGM6"/>
<dbReference type="Proteomes" id="UP001152484">
    <property type="component" value="Unassembled WGS sequence"/>
</dbReference>
<proteinExistence type="predicted"/>
<organism evidence="2 3">
    <name type="scientific">Cuscuta europaea</name>
    <name type="common">European dodder</name>
    <dbReference type="NCBI Taxonomy" id="41803"/>
    <lineage>
        <taxon>Eukaryota</taxon>
        <taxon>Viridiplantae</taxon>
        <taxon>Streptophyta</taxon>
        <taxon>Embryophyta</taxon>
        <taxon>Tracheophyta</taxon>
        <taxon>Spermatophyta</taxon>
        <taxon>Magnoliopsida</taxon>
        <taxon>eudicotyledons</taxon>
        <taxon>Gunneridae</taxon>
        <taxon>Pentapetalae</taxon>
        <taxon>asterids</taxon>
        <taxon>lamiids</taxon>
        <taxon>Solanales</taxon>
        <taxon>Convolvulaceae</taxon>
        <taxon>Cuscuteae</taxon>
        <taxon>Cuscuta</taxon>
        <taxon>Cuscuta subgen. Cuscuta</taxon>
    </lineage>
</organism>
<sequence>MRESLAGALASVCQRKNGSASNEAKDESESKQGQQQPSEEVNTAGFPELAVDDIPFSDNFFVKDDLLDFVWMWKEAGDVVWIYRKGKRNRKVKGVLYNDH</sequence>
<accession>A0A9P0YGM6</accession>
<reference evidence="2" key="1">
    <citation type="submission" date="2022-07" db="EMBL/GenBank/DDBJ databases">
        <authorList>
            <person name="Macas J."/>
            <person name="Novak P."/>
            <person name="Neumann P."/>
        </authorList>
    </citation>
    <scope>NUCLEOTIDE SEQUENCE</scope>
</reference>
<keyword evidence="3" id="KW-1185">Reference proteome</keyword>
<evidence type="ECO:0000256" key="1">
    <source>
        <dbReference type="SAM" id="MobiDB-lite"/>
    </source>
</evidence>
<evidence type="ECO:0000313" key="2">
    <source>
        <dbReference type="EMBL" id="CAH9053535.1"/>
    </source>
</evidence>
<feature type="region of interest" description="Disordered" evidence="1">
    <location>
        <begin position="1"/>
        <end position="44"/>
    </location>
</feature>